<feature type="domain" description="Fe/B12 periplasmic-binding" evidence="2">
    <location>
        <begin position="41"/>
        <end position="344"/>
    </location>
</feature>
<dbReference type="PROSITE" id="PS50983">
    <property type="entry name" value="FE_B12_PBP"/>
    <property type="match status" value="1"/>
</dbReference>
<reference evidence="4" key="1">
    <citation type="submission" date="2016-11" db="EMBL/GenBank/DDBJ databases">
        <authorList>
            <person name="Sisinthy S."/>
            <person name="Ara S."/>
            <person name="Gundlapally S.R."/>
        </authorList>
    </citation>
    <scope>NUCLEOTIDE SEQUENCE [LARGE SCALE GENOMIC DNA]</scope>
    <source>
        <strain evidence="4">V1-41</strain>
    </source>
</reference>
<evidence type="ECO:0000259" key="2">
    <source>
        <dbReference type="PROSITE" id="PS50983"/>
    </source>
</evidence>
<dbReference type="RefSeq" id="WP_181068211.1">
    <property type="nucleotide sequence ID" value="NZ_BMYB01000005.1"/>
</dbReference>
<name>A0A2P5TMH5_9GAMM</name>
<dbReference type="InterPro" id="IPR002491">
    <property type="entry name" value="ABC_transptr_periplasmic_BD"/>
</dbReference>
<feature type="chain" id="PRO_5015113212" description="Fe/B12 periplasmic-binding domain-containing protein" evidence="1">
    <location>
        <begin position="21"/>
        <end position="371"/>
    </location>
</feature>
<proteinExistence type="predicted"/>
<feature type="signal peptide" evidence="1">
    <location>
        <begin position="1"/>
        <end position="20"/>
    </location>
</feature>
<evidence type="ECO:0000256" key="1">
    <source>
        <dbReference type="SAM" id="SignalP"/>
    </source>
</evidence>
<keyword evidence="1" id="KW-0732">Signal</keyword>
<dbReference type="PANTHER" id="PTHR30535">
    <property type="entry name" value="VITAMIN B12-BINDING PROTEIN"/>
    <property type="match status" value="1"/>
</dbReference>
<protein>
    <recommendedName>
        <fullName evidence="2">Fe/B12 periplasmic-binding domain-containing protein</fullName>
    </recommendedName>
</protein>
<evidence type="ECO:0000313" key="4">
    <source>
        <dbReference type="Proteomes" id="UP000242231"/>
    </source>
</evidence>
<dbReference type="EMBL" id="MPZM01000014">
    <property type="protein sequence ID" value="PPL16589.1"/>
    <property type="molecule type" value="Genomic_DNA"/>
</dbReference>
<dbReference type="InterPro" id="IPR050902">
    <property type="entry name" value="ABC_Transporter_SBP"/>
</dbReference>
<gene>
    <name evidence="3" type="ORF">UN63_08530</name>
</gene>
<dbReference type="Proteomes" id="UP000242231">
    <property type="component" value="Unassembled WGS sequence"/>
</dbReference>
<sequence length="371" mass="41975">MFRKCLLLLCACFITLPALAAERQITDLLGRTLTLPSQVDRIILSEARLMYILMPLQKDDPFAHVVAWSDDMERADPDTYIKLAETFPDTVNTLPRFGHPGKVTFDVEKALTLDAQLVVVNQAYHQLWQENGTLNKLEKAGISTLFVDFRDAPTENTLPSIRILGEVLHKEKEAEAVNSFIADKMARVAERMKGLKAQERPLVLMERASGMGDCCQVFGPNNFGHYVELAGGNNWGSNKTQALSLAINPEALVTEPFDLIIGTGANWQEAYPEATSLNLGYKAEDEDLQRGFQALSQRAGWQAIDAVANKAFYGIWHQFYNSPTYFAAIEVMAQWMHPERMQGIDAEADFREFHERFMPFPYEGRFWVKMQ</sequence>
<dbReference type="Pfam" id="PF01497">
    <property type="entry name" value="Peripla_BP_2"/>
    <property type="match status" value="1"/>
</dbReference>
<dbReference type="PANTHER" id="PTHR30535:SF34">
    <property type="entry name" value="MOLYBDATE-BINDING PROTEIN MOLA"/>
    <property type="match status" value="1"/>
</dbReference>
<dbReference type="SUPFAM" id="SSF53807">
    <property type="entry name" value="Helical backbone' metal receptor"/>
    <property type="match status" value="1"/>
</dbReference>
<dbReference type="Gene3D" id="3.40.50.1980">
    <property type="entry name" value="Nitrogenase molybdenum iron protein domain"/>
    <property type="match status" value="2"/>
</dbReference>
<evidence type="ECO:0000313" key="3">
    <source>
        <dbReference type="EMBL" id="PPL16589.1"/>
    </source>
</evidence>
<comment type="caution">
    <text evidence="3">The sequence shown here is derived from an EMBL/GenBank/DDBJ whole genome shotgun (WGS) entry which is preliminary data.</text>
</comment>
<organism evidence="3 4">
    <name type="scientific">Oceanisphaera arctica</name>
    <dbReference type="NCBI Taxonomy" id="641510"/>
    <lineage>
        <taxon>Bacteria</taxon>
        <taxon>Pseudomonadati</taxon>
        <taxon>Pseudomonadota</taxon>
        <taxon>Gammaproteobacteria</taxon>
        <taxon>Aeromonadales</taxon>
        <taxon>Aeromonadaceae</taxon>
        <taxon>Oceanisphaera</taxon>
    </lineage>
</organism>
<accession>A0A2P5TMH5</accession>
<dbReference type="AlphaFoldDB" id="A0A2P5TMH5"/>
<keyword evidence="4" id="KW-1185">Reference proteome</keyword>